<dbReference type="InterPro" id="IPR022041">
    <property type="entry name" value="Methyltransf_FA"/>
</dbReference>
<evidence type="ECO:0000313" key="3">
    <source>
        <dbReference type="Proteomes" id="UP001159042"/>
    </source>
</evidence>
<dbReference type="Proteomes" id="UP001159042">
    <property type="component" value="Unassembled WGS sequence"/>
</dbReference>
<name>A0AAV8VY69_9CUCU</name>
<protein>
    <recommendedName>
        <fullName evidence="1">Farnesoic acid O-methyl transferase domain-containing protein</fullName>
    </recommendedName>
</protein>
<reference evidence="2 3" key="1">
    <citation type="journal article" date="2023" name="Insect Mol. Biol.">
        <title>Genome sequencing provides insights into the evolution of gene families encoding plant cell wall-degrading enzymes in longhorned beetles.</title>
        <authorList>
            <person name="Shin N.R."/>
            <person name="Okamura Y."/>
            <person name="Kirsch R."/>
            <person name="Pauchet Y."/>
        </authorList>
    </citation>
    <scope>NUCLEOTIDE SEQUENCE [LARGE SCALE GENOMIC DNA]</scope>
    <source>
        <strain evidence="2">EAD_L_NR</strain>
    </source>
</reference>
<comment type="caution">
    <text evidence="2">The sequence shown here is derived from an EMBL/GenBank/DDBJ whole genome shotgun (WGS) entry which is preliminary data.</text>
</comment>
<evidence type="ECO:0000259" key="1">
    <source>
        <dbReference type="Pfam" id="PF12248"/>
    </source>
</evidence>
<feature type="domain" description="Farnesoic acid O-methyl transferase" evidence="1">
    <location>
        <begin position="123"/>
        <end position="262"/>
    </location>
</feature>
<organism evidence="2 3">
    <name type="scientific">Exocentrus adspersus</name>
    <dbReference type="NCBI Taxonomy" id="1586481"/>
    <lineage>
        <taxon>Eukaryota</taxon>
        <taxon>Metazoa</taxon>
        <taxon>Ecdysozoa</taxon>
        <taxon>Arthropoda</taxon>
        <taxon>Hexapoda</taxon>
        <taxon>Insecta</taxon>
        <taxon>Pterygota</taxon>
        <taxon>Neoptera</taxon>
        <taxon>Endopterygota</taxon>
        <taxon>Coleoptera</taxon>
        <taxon>Polyphaga</taxon>
        <taxon>Cucujiformia</taxon>
        <taxon>Chrysomeloidea</taxon>
        <taxon>Cerambycidae</taxon>
        <taxon>Lamiinae</taxon>
        <taxon>Acanthocinini</taxon>
        <taxon>Exocentrus</taxon>
    </lineage>
</organism>
<dbReference type="Pfam" id="PF12248">
    <property type="entry name" value="Methyltransf_FA"/>
    <property type="match status" value="1"/>
</dbReference>
<accession>A0AAV8VY69</accession>
<keyword evidence="3" id="KW-1185">Reference proteome</keyword>
<sequence length="298" mass="32989">MLVVDRIPMLCKVTALLALSEGAQFLSNGLLYVTERLRLGPHGATSLVVRLLVTSPGLKNMTVEVNGYTSSTCEGTDRINNTTLTGAVVHSATVRVYPEGIVKTDTESAYFCANENLIISTIDNYKYEWITAPRNHQSIIIEMKAGKSKNIGPLHIAIGESRSQADKMYRISVGDAENTITYIGRGKHGYGVQLTSIETPGILSEDEWKTFWVTWGRNTICFGNGSVPHNNTLLKWRMDKKIKIQQIGFASSWGTPAGFRTQARNENLRNLSYARIKASSNSLETDSYKELDKTCTVT</sequence>
<evidence type="ECO:0000313" key="2">
    <source>
        <dbReference type="EMBL" id="KAJ8919224.1"/>
    </source>
</evidence>
<dbReference type="AlphaFoldDB" id="A0AAV8VY69"/>
<dbReference type="EMBL" id="JANEYG010000020">
    <property type="protein sequence ID" value="KAJ8919224.1"/>
    <property type="molecule type" value="Genomic_DNA"/>
</dbReference>
<proteinExistence type="predicted"/>
<gene>
    <name evidence="2" type="ORF">NQ315_012212</name>
</gene>